<dbReference type="Proteomes" id="UP000285060">
    <property type="component" value="Unassembled WGS sequence"/>
</dbReference>
<keyword evidence="5" id="KW-1185">Reference proteome</keyword>
<evidence type="ECO:0000256" key="1">
    <source>
        <dbReference type="ARBA" id="ARBA00001968"/>
    </source>
</evidence>
<feature type="domain" description="DDE Tnp4" evidence="3">
    <location>
        <begin position="190"/>
        <end position="366"/>
    </location>
</feature>
<dbReference type="Pfam" id="PF13359">
    <property type="entry name" value="DDE_Tnp_4"/>
    <property type="match status" value="1"/>
</dbReference>
<dbReference type="VEuPathDB" id="FungiDB:H310_09700"/>
<proteinExistence type="predicted"/>
<evidence type="ECO:0000256" key="2">
    <source>
        <dbReference type="ARBA" id="ARBA00022723"/>
    </source>
</evidence>
<gene>
    <name evidence="4" type="ORF">DYB32_007536</name>
</gene>
<protein>
    <recommendedName>
        <fullName evidence="3">DDE Tnp4 domain-containing protein</fullName>
    </recommendedName>
</protein>
<comment type="cofactor">
    <cofactor evidence="1">
        <name>a divalent metal cation</name>
        <dbReference type="ChEBI" id="CHEBI:60240"/>
    </cofactor>
</comment>
<dbReference type="EMBL" id="QUSY01000980">
    <property type="protein sequence ID" value="RHY26518.1"/>
    <property type="molecule type" value="Genomic_DNA"/>
</dbReference>
<comment type="caution">
    <text evidence="4">The sequence shown here is derived from an EMBL/GenBank/DDBJ whole genome shotgun (WGS) entry which is preliminary data.</text>
</comment>
<sequence>MPSQNNASGAKKAISARNIARAVEALAALDERRIAKRQRYSIEDPDASNDDADSAAPVLERFIETRGLDVVHTLTNFTLSELNTLWANIKTFVSKNWNVGGGRKCPVTGKDMLFMTLVTLKHAGTWDLIAATFEEKAATFGKRVTDFVRTLHQYLVRKYIDEQGLKWTMQQLVANGLQFQTHKSALYAVDVTFQQTTAPAVSFGEKKIFFSKKHGLYGHKVEVSVAPNGLAINVTKAYPGSVSDMEIFKENLPFHSTQLQKHHGEAHIEDVDPLKDKHPSQWVLLADKGYQGIHEYVRGLTPTKRPLHGQLTFEQVAANERLSSDRVIVENFFGRLKTLWGLVSNQYSWKKEEYNIFFQTCVALTNVHIRFNPLRNLDGEGYHQYKNRLISIGGKIKAKREASKAKYRQNRRARIQSALSRTVSGYASEDLDLGYDEGNEIFD</sequence>
<accession>A0A3R7A5F0</accession>
<reference evidence="4 5" key="1">
    <citation type="submission" date="2018-08" db="EMBL/GenBank/DDBJ databases">
        <title>Aphanomyces genome sequencing and annotation.</title>
        <authorList>
            <person name="Minardi D."/>
            <person name="Oidtmann B."/>
            <person name="Van Der Giezen M."/>
            <person name="Studholme D.J."/>
        </authorList>
    </citation>
    <scope>NUCLEOTIDE SEQUENCE [LARGE SCALE GENOMIC DNA]</scope>
    <source>
        <strain evidence="4 5">NJM0002</strain>
    </source>
</reference>
<dbReference type="InterPro" id="IPR027806">
    <property type="entry name" value="HARBI1_dom"/>
</dbReference>
<keyword evidence="2" id="KW-0479">Metal-binding</keyword>
<dbReference type="GO" id="GO:0046872">
    <property type="term" value="F:metal ion binding"/>
    <property type="evidence" value="ECO:0007669"/>
    <property type="project" value="UniProtKB-KW"/>
</dbReference>
<evidence type="ECO:0000313" key="5">
    <source>
        <dbReference type="Proteomes" id="UP000285060"/>
    </source>
</evidence>
<name>A0A3R7A5F0_9STRA</name>
<organism evidence="4 5">
    <name type="scientific">Aphanomyces invadans</name>
    <dbReference type="NCBI Taxonomy" id="157072"/>
    <lineage>
        <taxon>Eukaryota</taxon>
        <taxon>Sar</taxon>
        <taxon>Stramenopiles</taxon>
        <taxon>Oomycota</taxon>
        <taxon>Saprolegniomycetes</taxon>
        <taxon>Saprolegniales</taxon>
        <taxon>Verrucalvaceae</taxon>
        <taxon>Aphanomyces</taxon>
    </lineage>
</organism>
<evidence type="ECO:0000313" key="4">
    <source>
        <dbReference type="EMBL" id="RHY26518.1"/>
    </source>
</evidence>
<evidence type="ECO:0000259" key="3">
    <source>
        <dbReference type="Pfam" id="PF13359"/>
    </source>
</evidence>
<dbReference type="AlphaFoldDB" id="A0A3R7A5F0"/>